<reference evidence="4 5" key="1">
    <citation type="submission" date="2015-09" db="EMBL/GenBank/DDBJ databases">
        <title>Genome announcement of multiple Pseudomonas syringae strains.</title>
        <authorList>
            <person name="Thakur S."/>
            <person name="Wang P.W."/>
            <person name="Gong Y."/>
            <person name="Weir B.S."/>
            <person name="Guttman D.S."/>
        </authorList>
    </citation>
    <scope>NUCLEOTIDE SEQUENCE [LARGE SCALE GENOMIC DNA]</scope>
    <source>
        <strain evidence="4 5">ICMP17001</strain>
    </source>
</reference>
<proteinExistence type="inferred from homology"/>
<comment type="similarity">
    <text evidence="1">Belongs to the nitroreductase family.</text>
</comment>
<accession>A0A0P9RUH9</accession>
<dbReference type="EMBL" id="LJQC01001039">
    <property type="protein sequence ID" value="KPW88365.1"/>
    <property type="molecule type" value="Genomic_DNA"/>
</dbReference>
<name>A0A0P9RUH9_9PSED</name>
<dbReference type="PANTHER" id="PTHR43673">
    <property type="entry name" value="NAD(P)H NITROREDUCTASE YDGI-RELATED"/>
    <property type="match status" value="1"/>
</dbReference>
<dbReference type="Pfam" id="PF00881">
    <property type="entry name" value="Nitroreductase"/>
    <property type="match status" value="1"/>
</dbReference>
<comment type="caution">
    <text evidence="4">The sequence shown here is derived from an EMBL/GenBank/DDBJ whole genome shotgun (WGS) entry which is preliminary data.</text>
</comment>
<dbReference type="GO" id="GO:0016491">
    <property type="term" value="F:oxidoreductase activity"/>
    <property type="evidence" value="ECO:0007669"/>
    <property type="project" value="UniProtKB-KW"/>
</dbReference>
<evidence type="ECO:0000259" key="3">
    <source>
        <dbReference type="Pfam" id="PF00881"/>
    </source>
</evidence>
<protein>
    <submittedName>
        <fullName evidence="4">Nitroreductase</fullName>
    </submittedName>
</protein>
<dbReference type="SUPFAM" id="SSF55469">
    <property type="entry name" value="FMN-dependent nitroreductase-like"/>
    <property type="match status" value="1"/>
</dbReference>
<gene>
    <name evidence="4" type="ORF">ALO75_03809</name>
</gene>
<dbReference type="InterPro" id="IPR029479">
    <property type="entry name" value="Nitroreductase"/>
</dbReference>
<feature type="domain" description="Nitroreductase" evidence="3">
    <location>
        <begin position="9"/>
        <end position="183"/>
    </location>
</feature>
<sequence>MVTVTQALQSRFSAHSYDPTHVLSEQDISGLIDLTRHAPSAFNLQNWRFIAVHTQASKATLLSLAYSQEKVVDAAVTFIVCGTLDPHKTIAGSLRPSVDAGILDEATFKGWVGAVEGMYADNPGMQRDEAVRSASLAAMTLMMVATEKGLASTPMIGFDQAGVAAAFNLGDREVPVMLVTVGRAGANNWPQKPRRATRDILSIV</sequence>
<dbReference type="RefSeq" id="WP_024642058.1">
    <property type="nucleotide sequence ID" value="NZ_LJQC01001039.1"/>
</dbReference>
<dbReference type="InterPro" id="IPR000415">
    <property type="entry name" value="Nitroreductase-like"/>
</dbReference>
<dbReference type="PANTHER" id="PTHR43673:SF12">
    <property type="entry name" value="PROTEIN DRGA"/>
    <property type="match status" value="1"/>
</dbReference>
<evidence type="ECO:0000256" key="2">
    <source>
        <dbReference type="ARBA" id="ARBA00023002"/>
    </source>
</evidence>
<dbReference type="Gene3D" id="3.40.109.10">
    <property type="entry name" value="NADH Oxidase"/>
    <property type="match status" value="1"/>
</dbReference>
<evidence type="ECO:0000313" key="5">
    <source>
        <dbReference type="Proteomes" id="UP000051335"/>
    </source>
</evidence>
<dbReference type="AlphaFoldDB" id="A0A0P9RUH9"/>
<dbReference type="PATRIC" id="fig|317659.3.peg.5983"/>
<organism evidence="4 5">
    <name type="scientific">Pseudomonas syringae pv. coryli</name>
    <dbReference type="NCBI Taxonomy" id="317659"/>
    <lineage>
        <taxon>Bacteria</taxon>
        <taxon>Pseudomonadati</taxon>
        <taxon>Pseudomonadota</taxon>
        <taxon>Gammaproteobacteria</taxon>
        <taxon>Pseudomonadales</taxon>
        <taxon>Pseudomonadaceae</taxon>
        <taxon>Pseudomonas</taxon>
    </lineage>
</organism>
<dbReference type="Proteomes" id="UP000051335">
    <property type="component" value="Unassembled WGS sequence"/>
</dbReference>
<evidence type="ECO:0000256" key="1">
    <source>
        <dbReference type="ARBA" id="ARBA00007118"/>
    </source>
</evidence>
<keyword evidence="5" id="KW-1185">Reference proteome</keyword>
<keyword evidence="2" id="KW-0560">Oxidoreductase</keyword>
<evidence type="ECO:0000313" key="4">
    <source>
        <dbReference type="EMBL" id="KPW88365.1"/>
    </source>
</evidence>